<dbReference type="EMBL" id="VFPN01000004">
    <property type="protein sequence ID" value="TQM57696.1"/>
    <property type="molecule type" value="Genomic_DNA"/>
</dbReference>
<feature type="signal peptide" evidence="1">
    <location>
        <begin position="1"/>
        <end position="25"/>
    </location>
</feature>
<feature type="chain" id="PRO_5039069880" description="Lipoprotein" evidence="1">
    <location>
        <begin position="26"/>
        <end position="181"/>
    </location>
</feature>
<keyword evidence="1" id="KW-0732">Signal</keyword>
<protein>
    <recommendedName>
        <fullName evidence="4">Lipoprotein</fullName>
    </recommendedName>
</protein>
<dbReference type="PROSITE" id="PS51257">
    <property type="entry name" value="PROKAR_LIPOPROTEIN"/>
    <property type="match status" value="1"/>
</dbReference>
<sequence>MTQRPRHRALAVLGLAGALSLSACSSPEIVTVAPTSAAVLGSCPDDLGDYVVGLFPGATVVPHPVARFSLTGGGRLPSPSCAFDITVADATATTLLYGFYLTDAGGTYSSITTVLRRNGYSLLPGSTAWQAAAEGATPGPIVNVETTDAAGAATDETPLKDAYILVTLFGSDGTAPEQPGA</sequence>
<dbReference type="AlphaFoldDB" id="A0A543HH90"/>
<evidence type="ECO:0000313" key="2">
    <source>
        <dbReference type="EMBL" id="TQM57696.1"/>
    </source>
</evidence>
<evidence type="ECO:0000313" key="3">
    <source>
        <dbReference type="Proteomes" id="UP000318331"/>
    </source>
</evidence>
<dbReference type="RefSeq" id="WP_141918998.1">
    <property type="nucleotide sequence ID" value="NZ_BAAAYS010000015.1"/>
</dbReference>
<proteinExistence type="predicted"/>
<evidence type="ECO:0000256" key="1">
    <source>
        <dbReference type="SAM" id="SignalP"/>
    </source>
</evidence>
<name>A0A543HH90_9MICO</name>
<accession>A0A543HH90</accession>
<organism evidence="2 3">
    <name type="scientific">Klugiella xanthotipulae</name>
    <dbReference type="NCBI Taxonomy" id="244735"/>
    <lineage>
        <taxon>Bacteria</taxon>
        <taxon>Bacillati</taxon>
        <taxon>Actinomycetota</taxon>
        <taxon>Actinomycetes</taxon>
        <taxon>Micrococcales</taxon>
        <taxon>Microbacteriaceae</taxon>
        <taxon>Klugiella</taxon>
    </lineage>
</organism>
<keyword evidence="3" id="KW-1185">Reference proteome</keyword>
<dbReference type="Proteomes" id="UP000318331">
    <property type="component" value="Unassembled WGS sequence"/>
</dbReference>
<evidence type="ECO:0008006" key="4">
    <source>
        <dbReference type="Google" id="ProtNLM"/>
    </source>
</evidence>
<reference evidence="2 3" key="1">
    <citation type="submission" date="2019-06" db="EMBL/GenBank/DDBJ databases">
        <title>Sequencing the genomes of 1000 actinobacteria strains.</title>
        <authorList>
            <person name="Klenk H.-P."/>
        </authorList>
    </citation>
    <scope>NUCLEOTIDE SEQUENCE [LARGE SCALE GENOMIC DNA]</scope>
    <source>
        <strain evidence="2 3">DSM 18031</strain>
    </source>
</reference>
<comment type="caution">
    <text evidence="2">The sequence shown here is derived from an EMBL/GenBank/DDBJ whole genome shotgun (WGS) entry which is preliminary data.</text>
</comment>
<gene>
    <name evidence="2" type="ORF">FB466_2692</name>
</gene>